<gene>
    <name evidence="2" type="ORF">GCM10025780_24470</name>
</gene>
<evidence type="ECO:0000313" key="2">
    <source>
        <dbReference type="EMBL" id="GAA4678669.1"/>
    </source>
</evidence>
<dbReference type="Proteomes" id="UP001501295">
    <property type="component" value="Unassembled WGS sequence"/>
</dbReference>
<proteinExistence type="predicted"/>
<comment type="caution">
    <text evidence="2">The sequence shown here is derived from an EMBL/GenBank/DDBJ whole genome shotgun (WGS) entry which is preliminary data.</text>
</comment>
<evidence type="ECO:0000256" key="1">
    <source>
        <dbReference type="SAM" id="MobiDB-lite"/>
    </source>
</evidence>
<evidence type="ECO:0000313" key="3">
    <source>
        <dbReference type="Proteomes" id="UP001501295"/>
    </source>
</evidence>
<dbReference type="RefSeq" id="WP_345376175.1">
    <property type="nucleotide sequence ID" value="NZ_BAABLM010000005.1"/>
</dbReference>
<keyword evidence="3" id="KW-1185">Reference proteome</keyword>
<evidence type="ECO:0008006" key="4">
    <source>
        <dbReference type="Google" id="ProtNLM"/>
    </source>
</evidence>
<protein>
    <recommendedName>
        <fullName evidence="4">YtxH domain-containing protein</fullName>
    </recommendedName>
</protein>
<feature type="compositionally biased region" description="Basic and acidic residues" evidence="1">
    <location>
        <begin position="75"/>
        <end position="93"/>
    </location>
</feature>
<feature type="region of interest" description="Disordered" evidence="1">
    <location>
        <begin position="66"/>
        <end position="93"/>
    </location>
</feature>
<accession>A0ABP8W1C7</accession>
<dbReference type="EMBL" id="BAABLM010000005">
    <property type="protein sequence ID" value="GAA4678669.1"/>
    <property type="molecule type" value="Genomic_DNA"/>
</dbReference>
<organism evidence="2 3">
    <name type="scientific">Frondihabitans cladoniiphilus</name>
    <dbReference type="NCBI Taxonomy" id="715785"/>
    <lineage>
        <taxon>Bacteria</taxon>
        <taxon>Bacillati</taxon>
        <taxon>Actinomycetota</taxon>
        <taxon>Actinomycetes</taxon>
        <taxon>Micrococcales</taxon>
        <taxon>Microbacteriaceae</taxon>
        <taxon>Frondihabitans</taxon>
    </lineage>
</organism>
<sequence length="93" mass="9708">MKGKILFVAGLAAGYVVGARAGRQSYEKIKSRAGNVWHDPNVQKGVHKAEDFVAENAPIVGKKAAETASDAAHAVSEKVKSATSKADDTTTTP</sequence>
<reference evidence="3" key="1">
    <citation type="journal article" date="2019" name="Int. J. Syst. Evol. Microbiol.">
        <title>The Global Catalogue of Microorganisms (GCM) 10K type strain sequencing project: providing services to taxonomists for standard genome sequencing and annotation.</title>
        <authorList>
            <consortium name="The Broad Institute Genomics Platform"/>
            <consortium name="The Broad Institute Genome Sequencing Center for Infectious Disease"/>
            <person name="Wu L."/>
            <person name="Ma J."/>
        </authorList>
    </citation>
    <scope>NUCLEOTIDE SEQUENCE [LARGE SCALE GENOMIC DNA]</scope>
    <source>
        <strain evidence="3">JCM 18956</strain>
    </source>
</reference>
<name>A0ABP8W1C7_9MICO</name>